<sequence length="283" mass="30089">MSISVRTGHKRTAGAALAALLLAGGAVACGSEKSDKAGGDMEPAAAVKKAAANSEDLTSFTFRMKGSVPGDGKVQAEAAMSTEPLAMSMKMSAPSQGPAQTEIRLVDGAIYLGGGKEAAKEMDGKRWVKFANTNAKGADKRDGNSLSAQADNNPADQSTLLTGSDDLEKVGTEKIEGVETTHYKGTVSLDRMRELLKDEDAATKKRREKSLKEYEDMGLDKLTMDMWIDGEDHTRQFRAQGKGDKGPLDMTITFLDYNKPVKVAAPPKNEVMDLAAELEKAGG</sequence>
<dbReference type="AlphaFoldDB" id="A0A0W7X425"/>
<keyword evidence="3" id="KW-0472">Membrane</keyword>
<evidence type="ECO:0000313" key="6">
    <source>
        <dbReference type="EMBL" id="KUF17644.1"/>
    </source>
</evidence>
<comment type="subcellular location">
    <subcellularLocation>
        <location evidence="1">Cell envelope</location>
    </subcellularLocation>
</comment>
<proteinExistence type="inferred from homology"/>
<feature type="compositionally biased region" description="Polar residues" evidence="4">
    <location>
        <begin position="144"/>
        <end position="162"/>
    </location>
</feature>
<accession>A0A0W7X425</accession>
<feature type="signal peptide" evidence="5">
    <location>
        <begin position="1"/>
        <end position="28"/>
    </location>
</feature>
<name>A0A0W7X425_9ACTN</name>
<evidence type="ECO:0008006" key="8">
    <source>
        <dbReference type="Google" id="ProtNLM"/>
    </source>
</evidence>
<evidence type="ECO:0000256" key="1">
    <source>
        <dbReference type="ARBA" id="ARBA00004196"/>
    </source>
</evidence>
<organism evidence="6 7">
    <name type="scientific">Streptomyces silvensis</name>
    <dbReference type="NCBI Taxonomy" id="1765722"/>
    <lineage>
        <taxon>Bacteria</taxon>
        <taxon>Bacillati</taxon>
        <taxon>Actinomycetota</taxon>
        <taxon>Actinomycetes</taxon>
        <taxon>Kitasatosporales</taxon>
        <taxon>Streptomycetaceae</taxon>
        <taxon>Streptomyces</taxon>
    </lineage>
</organism>
<keyword evidence="5" id="KW-0732">Signal</keyword>
<dbReference type="SUPFAM" id="SSF89392">
    <property type="entry name" value="Prokaryotic lipoproteins and lipoprotein localization factors"/>
    <property type="match status" value="1"/>
</dbReference>
<dbReference type="InterPro" id="IPR009830">
    <property type="entry name" value="LppX/LprAFG"/>
</dbReference>
<dbReference type="PROSITE" id="PS51257">
    <property type="entry name" value="PROKAR_LIPOPROTEIN"/>
    <property type="match status" value="1"/>
</dbReference>
<dbReference type="Gene3D" id="2.50.20.20">
    <property type="match status" value="1"/>
</dbReference>
<dbReference type="Pfam" id="PF07161">
    <property type="entry name" value="LppX_LprAFG"/>
    <property type="match status" value="1"/>
</dbReference>
<evidence type="ECO:0000256" key="3">
    <source>
        <dbReference type="ARBA" id="ARBA00022475"/>
    </source>
</evidence>
<reference evidence="6 7" key="1">
    <citation type="submission" date="2015-12" db="EMBL/GenBank/DDBJ databases">
        <title>Draft genome sequence of Streptomyces silvensis ATCC 53525, a producer of novel hormone antagonists.</title>
        <authorList>
            <person name="Johnston C.W."/>
            <person name="Li Y."/>
            <person name="Magarvey N.A."/>
        </authorList>
    </citation>
    <scope>NUCLEOTIDE SEQUENCE [LARGE SCALE GENOMIC DNA]</scope>
    <source>
        <strain evidence="6 7">ATCC 53525</strain>
    </source>
</reference>
<dbReference type="RefSeq" id="WP_058848102.1">
    <property type="nucleotide sequence ID" value="NZ_LOCL01000033.1"/>
</dbReference>
<dbReference type="GO" id="GO:0030313">
    <property type="term" value="C:cell envelope"/>
    <property type="evidence" value="ECO:0007669"/>
    <property type="project" value="UniProtKB-SubCell"/>
</dbReference>
<feature type="region of interest" description="Disordered" evidence="4">
    <location>
        <begin position="136"/>
        <end position="162"/>
    </location>
</feature>
<dbReference type="STRING" id="1765722.AT728_09570"/>
<evidence type="ECO:0000256" key="4">
    <source>
        <dbReference type="SAM" id="MobiDB-lite"/>
    </source>
</evidence>
<keyword evidence="7" id="KW-1185">Reference proteome</keyword>
<evidence type="ECO:0000313" key="7">
    <source>
        <dbReference type="Proteomes" id="UP000054804"/>
    </source>
</evidence>
<dbReference type="Proteomes" id="UP000054804">
    <property type="component" value="Unassembled WGS sequence"/>
</dbReference>
<evidence type="ECO:0000256" key="5">
    <source>
        <dbReference type="SAM" id="SignalP"/>
    </source>
</evidence>
<comment type="caution">
    <text evidence="6">The sequence shown here is derived from an EMBL/GenBank/DDBJ whole genome shotgun (WGS) entry which is preliminary data.</text>
</comment>
<feature type="chain" id="PRO_5006937005" description="DUF1396 domain-containing protein" evidence="5">
    <location>
        <begin position="29"/>
        <end position="283"/>
    </location>
</feature>
<dbReference type="EMBL" id="LOCL01000033">
    <property type="protein sequence ID" value="KUF17644.1"/>
    <property type="molecule type" value="Genomic_DNA"/>
</dbReference>
<dbReference type="OrthoDB" id="3369896at2"/>
<gene>
    <name evidence="6" type="ORF">AT728_09570</name>
</gene>
<comment type="similarity">
    <text evidence="2">Belongs to the LppX/LprAFG lipoprotein family.</text>
</comment>
<dbReference type="InterPro" id="IPR029046">
    <property type="entry name" value="LolA/LolB/LppX"/>
</dbReference>
<evidence type="ECO:0000256" key="2">
    <source>
        <dbReference type="ARBA" id="ARBA00009194"/>
    </source>
</evidence>
<protein>
    <recommendedName>
        <fullName evidence="8">DUF1396 domain-containing protein</fullName>
    </recommendedName>
</protein>
<keyword evidence="3" id="KW-1003">Cell membrane</keyword>